<evidence type="ECO:0000256" key="7">
    <source>
        <dbReference type="ARBA" id="ARBA00023235"/>
    </source>
</evidence>
<evidence type="ECO:0000256" key="2">
    <source>
        <dbReference type="ARBA" id="ARBA00004496"/>
    </source>
</evidence>
<dbReference type="GO" id="GO:0005737">
    <property type="term" value="C:cytoplasm"/>
    <property type="evidence" value="ECO:0007669"/>
    <property type="project" value="UniProtKB-SubCell"/>
</dbReference>
<evidence type="ECO:0000313" key="14">
    <source>
        <dbReference type="Proteomes" id="UP000250163"/>
    </source>
</evidence>
<gene>
    <name evidence="13" type="primary">slyD</name>
    <name evidence="13" type="ORF">MORIYA_3508</name>
</gene>
<protein>
    <recommendedName>
        <fullName evidence="10">Peptidyl-prolyl cis-trans isomerase</fullName>
        <ecNumber evidence="10">5.2.1.8</ecNumber>
    </recommendedName>
</protein>
<feature type="domain" description="PPIase FKBP-type" evidence="12">
    <location>
        <begin position="6"/>
        <end position="80"/>
    </location>
</feature>
<name>A0A330LT84_9GAMM</name>
<dbReference type="EC" id="5.2.1.8" evidence="10"/>
<dbReference type="RefSeq" id="WP_112716959.1">
    <property type="nucleotide sequence ID" value="NZ_LS483250.1"/>
</dbReference>
<dbReference type="InterPro" id="IPR001179">
    <property type="entry name" value="PPIase_FKBP_dom"/>
</dbReference>
<dbReference type="GO" id="GO:0003755">
    <property type="term" value="F:peptidyl-prolyl cis-trans isomerase activity"/>
    <property type="evidence" value="ECO:0007669"/>
    <property type="project" value="UniProtKB-UniRule"/>
</dbReference>
<evidence type="ECO:0000256" key="6">
    <source>
        <dbReference type="ARBA" id="ARBA00023186"/>
    </source>
</evidence>
<evidence type="ECO:0000256" key="5">
    <source>
        <dbReference type="ARBA" id="ARBA00023110"/>
    </source>
</evidence>
<dbReference type="PANTHER" id="PTHR47861">
    <property type="entry name" value="FKBP-TYPE PEPTIDYL-PROLYL CIS-TRANS ISOMERASE SLYD"/>
    <property type="match status" value="1"/>
</dbReference>
<keyword evidence="7 9" id="KW-0413">Isomerase</keyword>
<comment type="subcellular location">
    <subcellularLocation>
        <location evidence="2">Cytoplasm</location>
    </subcellularLocation>
</comment>
<keyword evidence="14" id="KW-1185">Reference proteome</keyword>
<dbReference type="OrthoDB" id="9808891at2"/>
<dbReference type="Gene3D" id="3.10.50.40">
    <property type="match status" value="1"/>
</dbReference>
<dbReference type="PANTHER" id="PTHR47861:SF3">
    <property type="entry name" value="FKBP-TYPE PEPTIDYL-PROLYL CIS-TRANS ISOMERASE SLYD"/>
    <property type="match status" value="1"/>
</dbReference>
<comment type="function">
    <text evidence="8">Also involved in hydrogenase metallocenter assembly, probably by participating in the nickel insertion step. This function in hydrogenase biosynthesis requires chaperone activity and the presence of the metal-binding domain, but not PPIase activity.</text>
</comment>
<organism evidence="13 14">
    <name type="scientific">Moritella yayanosii</name>
    <dbReference type="NCBI Taxonomy" id="69539"/>
    <lineage>
        <taxon>Bacteria</taxon>
        <taxon>Pseudomonadati</taxon>
        <taxon>Pseudomonadota</taxon>
        <taxon>Gammaproteobacteria</taxon>
        <taxon>Alteromonadales</taxon>
        <taxon>Moritellaceae</taxon>
        <taxon>Moritella</taxon>
    </lineage>
</organism>
<dbReference type="AlphaFoldDB" id="A0A330LT84"/>
<dbReference type="InterPro" id="IPR046357">
    <property type="entry name" value="PPIase_dom_sf"/>
</dbReference>
<dbReference type="EMBL" id="LS483250">
    <property type="protein sequence ID" value="SQD79963.1"/>
    <property type="molecule type" value="Genomic_DNA"/>
</dbReference>
<reference evidence="14" key="1">
    <citation type="submission" date="2018-05" db="EMBL/GenBank/DDBJ databases">
        <authorList>
            <person name="Cea G.-C."/>
            <person name="William W."/>
        </authorList>
    </citation>
    <scope>NUCLEOTIDE SEQUENCE [LARGE SCALE GENOMIC DNA]</scope>
    <source>
        <strain evidence="14">DB21MT 5</strain>
    </source>
</reference>
<dbReference type="GO" id="GO:0042026">
    <property type="term" value="P:protein refolding"/>
    <property type="evidence" value="ECO:0007669"/>
    <property type="project" value="UniProtKB-ARBA"/>
</dbReference>
<keyword evidence="4" id="KW-0963">Cytoplasm</keyword>
<keyword evidence="6" id="KW-0143">Chaperone</keyword>
<evidence type="ECO:0000256" key="9">
    <source>
        <dbReference type="PROSITE-ProRule" id="PRU00277"/>
    </source>
</evidence>
<evidence type="ECO:0000256" key="11">
    <source>
        <dbReference type="SAM" id="MobiDB-lite"/>
    </source>
</evidence>
<evidence type="ECO:0000313" key="13">
    <source>
        <dbReference type="EMBL" id="SQD79963.1"/>
    </source>
</evidence>
<evidence type="ECO:0000256" key="1">
    <source>
        <dbReference type="ARBA" id="ARBA00000971"/>
    </source>
</evidence>
<dbReference type="PROSITE" id="PS50059">
    <property type="entry name" value="FKBP_PPIASE"/>
    <property type="match status" value="1"/>
</dbReference>
<evidence type="ECO:0000256" key="3">
    <source>
        <dbReference type="ARBA" id="ARBA00006577"/>
    </source>
</evidence>
<dbReference type="Proteomes" id="UP000250163">
    <property type="component" value="Chromosome MORIYA"/>
</dbReference>
<sequence length="192" mass="20495">MFIEANSVVVLHFAVTDDKGELIDDTRDSSPLEFLMGSGYLVPGLEVELEGLAVGNEFDVTIQPEQGYGIYDPDLVQEVPAELFDGVEGVEPGMAFSADTDAGHRTVIVTSIEDDIIIVDANHPFAGRTLQFNGEVIGIREATEEELEHGHIHGAGGCGHDHGHDHDHEGGCCGSEEPKKEKKDGCCGGGCH</sequence>
<dbReference type="KEGG" id="mya:MORIYA_3508"/>
<accession>A0A330LT84</accession>
<comment type="catalytic activity">
    <reaction evidence="1 9 10">
        <text>[protein]-peptidylproline (omega=180) = [protein]-peptidylproline (omega=0)</text>
        <dbReference type="Rhea" id="RHEA:16237"/>
        <dbReference type="Rhea" id="RHEA-COMP:10747"/>
        <dbReference type="Rhea" id="RHEA-COMP:10748"/>
        <dbReference type="ChEBI" id="CHEBI:83833"/>
        <dbReference type="ChEBI" id="CHEBI:83834"/>
        <dbReference type="EC" id="5.2.1.8"/>
    </reaction>
</comment>
<evidence type="ECO:0000256" key="4">
    <source>
        <dbReference type="ARBA" id="ARBA00022490"/>
    </source>
</evidence>
<dbReference type="Pfam" id="PF00254">
    <property type="entry name" value="FKBP_C"/>
    <property type="match status" value="1"/>
</dbReference>
<evidence type="ECO:0000259" key="12">
    <source>
        <dbReference type="PROSITE" id="PS50059"/>
    </source>
</evidence>
<comment type="similarity">
    <text evidence="3 10">Belongs to the FKBP-type PPIase family.</text>
</comment>
<feature type="compositionally biased region" description="Basic and acidic residues" evidence="11">
    <location>
        <begin position="160"/>
        <end position="185"/>
    </location>
</feature>
<evidence type="ECO:0000256" key="8">
    <source>
        <dbReference type="ARBA" id="ARBA00037071"/>
    </source>
</evidence>
<keyword evidence="5 9" id="KW-0697">Rotamase</keyword>
<feature type="region of interest" description="Disordered" evidence="11">
    <location>
        <begin position="160"/>
        <end position="192"/>
    </location>
</feature>
<proteinExistence type="inferred from homology"/>
<dbReference type="SUPFAM" id="SSF54534">
    <property type="entry name" value="FKBP-like"/>
    <property type="match status" value="1"/>
</dbReference>
<dbReference type="NCBIfam" id="NF008008">
    <property type="entry name" value="PRK10737.1"/>
    <property type="match status" value="1"/>
</dbReference>
<evidence type="ECO:0000256" key="10">
    <source>
        <dbReference type="RuleBase" id="RU003915"/>
    </source>
</evidence>